<dbReference type="Gene3D" id="3.30.450.20">
    <property type="entry name" value="PAS domain"/>
    <property type="match status" value="2"/>
</dbReference>
<evidence type="ECO:0000256" key="1">
    <source>
        <dbReference type="ARBA" id="ARBA00000085"/>
    </source>
</evidence>
<dbReference type="PROSITE" id="PS50110">
    <property type="entry name" value="RESPONSE_REGULATORY"/>
    <property type="match status" value="1"/>
</dbReference>
<dbReference type="Pfam" id="PF00512">
    <property type="entry name" value="HisKA"/>
    <property type="match status" value="1"/>
</dbReference>
<dbReference type="Gene3D" id="3.30.565.10">
    <property type="entry name" value="Histidine kinase-like ATPase, C-terminal domain"/>
    <property type="match status" value="1"/>
</dbReference>
<comment type="caution">
    <text evidence="13">The sequence shown here is derived from an EMBL/GenBank/DDBJ whole genome shotgun (WGS) entry which is preliminary data.</text>
</comment>
<feature type="coiled-coil region" evidence="8">
    <location>
        <begin position="320"/>
        <end position="355"/>
    </location>
</feature>
<feature type="domain" description="Response regulatory" evidence="10">
    <location>
        <begin position="19"/>
        <end position="135"/>
    </location>
</feature>
<evidence type="ECO:0000313" key="13">
    <source>
        <dbReference type="EMBL" id="MBJ6749902.1"/>
    </source>
</evidence>
<accession>A0ABS0YC66</accession>
<dbReference type="InterPro" id="IPR036890">
    <property type="entry name" value="HATPase_C_sf"/>
</dbReference>
<dbReference type="PROSITE" id="PS50109">
    <property type="entry name" value="HIS_KIN"/>
    <property type="match status" value="1"/>
</dbReference>
<evidence type="ECO:0000256" key="8">
    <source>
        <dbReference type="SAM" id="Coils"/>
    </source>
</evidence>
<dbReference type="PANTHER" id="PTHR42878">
    <property type="entry name" value="TWO-COMPONENT HISTIDINE KINASE"/>
    <property type="match status" value="1"/>
</dbReference>
<dbReference type="SUPFAM" id="SSF55785">
    <property type="entry name" value="PYP-like sensor domain (PAS domain)"/>
    <property type="match status" value="2"/>
</dbReference>
<dbReference type="SUPFAM" id="SSF52172">
    <property type="entry name" value="CheY-like"/>
    <property type="match status" value="1"/>
</dbReference>
<dbReference type="InterPro" id="IPR035965">
    <property type="entry name" value="PAS-like_dom_sf"/>
</dbReference>
<keyword evidence="3 7" id="KW-0597">Phosphoprotein</keyword>
<dbReference type="InterPro" id="IPR003661">
    <property type="entry name" value="HisK_dim/P_dom"/>
</dbReference>
<evidence type="ECO:0000256" key="4">
    <source>
        <dbReference type="ARBA" id="ARBA00022679"/>
    </source>
</evidence>
<dbReference type="PRINTS" id="PR00344">
    <property type="entry name" value="BCTRLSENSOR"/>
</dbReference>
<gene>
    <name evidence="13" type="ORF">JFN91_06720</name>
</gene>
<evidence type="ECO:0000256" key="5">
    <source>
        <dbReference type="ARBA" id="ARBA00022777"/>
    </source>
</evidence>
<dbReference type="SMART" id="SM00091">
    <property type="entry name" value="PAS"/>
    <property type="match status" value="2"/>
</dbReference>
<keyword evidence="4" id="KW-0808">Transferase</keyword>
<dbReference type="InterPro" id="IPR005467">
    <property type="entry name" value="His_kinase_dom"/>
</dbReference>
<organism evidence="13 14">
    <name type="scientific">Geomonas anaerohicana</name>
    <dbReference type="NCBI Taxonomy" id="2798583"/>
    <lineage>
        <taxon>Bacteria</taxon>
        <taxon>Pseudomonadati</taxon>
        <taxon>Thermodesulfobacteriota</taxon>
        <taxon>Desulfuromonadia</taxon>
        <taxon>Geobacterales</taxon>
        <taxon>Geobacteraceae</taxon>
        <taxon>Geomonas</taxon>
    </lineage>
</organism>
<dbReference type="InterPro" id="IPR050351">
    <property type="entry name" value="BphY/WalK/GraS-like"/>
</dbReference>
<evidence type="ECO:0000259" key="12">
    <source>
        <dbReference type="PROSITE" id="PS50113"/>
    </source>
</evidence>
<dbReference type="Proteomes" id="UP000614714">
    <property type="component" value="Unassembled WGS sequence"/>
</dbReference>
<dbReference type="InterPro" id="IPR036097">
    <property type="entry name" value="HisK_dim/P_sf"/>
</dbReference>
<keyword evidence="5" id="KW-0418">Kinase</keyword>
<evidence type="ECO:0000259" key="9">
    <source>
        <dbReference type="PROSITE" id="PS50109"/>
    </source>
</evidence>
<dbReference type="InterPro" id="IPR004358">
    <property type="entry name" value="Sig_transdc_His_kin-like_C"/>
</dbReference>
<dbReference type="CDD" id="cd00130">
    <property type="entry name" value="PAS"/>
    <property type="match status" value="2"/>
</dbReference>
<dbReference type="NCBIfam" id="TIGR00229">
    <property type="entry name" value="sensory_box"/>
    <property type="match status" value="2"/>
</dbReference>
<sequence length="735" mass="82525">MKPDSTHANKCFVTEEYNSVLIVVKDREEQSTLSSIISLGCPMFDLHMAKDGEEGLVLFKQVRPHIIITDLGLPRLDGLSMAEEIRRIEPSVELIILSCSTDLIQINRALSIGIHCYVPKPIKLPQLYEALGASHLKVKDLSAHGIAKGAQQRSEQRQRHDPGPTGLVTGFAECFDSSGVADYAVGTLQDLTETEDMRQALRASEKLLRLACSAANAGAFQWDMHTNRNEWSDELWGLYGLEPNSCEPCYQSWLESVHPEDRATAEQKVHEAVATEGELYAEWRVNGTGERWLLSRARPLRDEHGKVARYIGIVMDITAEKKVQQELLRHRDNLASLVEERTRELQEKNRALATEVRQRRTVERSLSQSQARFRALFEYSLDAIFLAEAHGVVLSANQAACNLFDMTEEELCRAGRTGLIDPSDDRLDAVCRERDLHGSVRNEFRFKRKDGSVFLAEMTSFLVDKKGKYFVIIRDITASKRAEAEILSLNTTLELRVKERTAELEAAIKEIESFSYSVSHDLRAPLRHINNYSAIIAEELGASLTAEAQHYLGRMAEATSRMGTLIDHLLELTRVGRTAMHCARVDLSALAMTITAALQAGDEKRQLEVKIEEGLDVEGDPILLRQLLENLFDNAWKYSAKQPITKLEFGRKLPMEPSEACFCLRDNGIGFDMTYSDKLFRIFERLHGAEYAGTGIGLATVKRIMERHGGRVWAEGSVGRGATFYFALPQNTTVA</sequence>
<dbReference type="EMBL" id="JAEMHL010000003">
    <property type="protein sequence ID" value="MBJ6749902.1"/>
    <property type="molecule type" value="Genomic_DNA"/>
</dbReference>
<dbReference type="Pfam" id="PF00072">
    <property type="entry name" value="Response_reg"/>
    <property type="match status" value="1"/>
</dbReference>
<dbReference type="InterPro" id="IPR001610">
    <property type="entry name" value="PAC"/>
</dbReference>
<feature type="domain" description="PAC" evidence="12">
    <location>
        <begin position="273"/>
        <end position="329"/>
    </location>
</feature>
<dbReference type="Pfam" id="PF13426">
    <property type="entry name" value="PAS_9"/>
    <property type="match status" value="1"/>
</dbReference>
<evidence type="ECO:0000313" key="14">
    <source>
        <dbReference type="Proteomes" id="UP000614714"/>
    </source>
</evidence>
<dbReference type="PROSITE" id="PS50112">
    <property type="entry name" value="PAS"/>
    <property type="match status" value="1"/>
</dbReference>
<evidence type="ECO:0000256" key="3">
    <source>
        <dbReference type="ARBA" id="ARBA00022553"/>
    </source>
</evidence>
<evidence type="ECO:0000256" key="7">
    <source>
        <dbReference type="PROSITE-ProRule" id="PRU00169"/>
    </source>
</evidence>
<keyword evidence="8" id="KW-0175">Coiled coil</keyword>
<reference evidence="13 14" key="1">
    <citation type="submission" date="2020-12" db="EMBL/GenBank/DDBJ databases">
        <title>Geomonas sp. Red421, isolated from paddy soil.</title>
        <authorList>
            <person name="Xu Z."/>
            <person name="Zhang Z."/>
            <person name="Masuda Y."/>
            <person name="Itoh H."/>
            <person name="Senoo K."/>
        </authorList>
    </citation>
    <scope>NUCLEOTIDE SEQUENCE [LARGE SCALE GENOMIC DNA]</scope>
    <source>
        <strain evidence="13 14">Red421</strain>
    </source>
</reference>
<proteinExistence type="predicted"/>
<evidence type="ECO:0000256" key="6">
    <source>
        <dbReference type="ARBA" id="ARBA00023136"/>
    </source>
</evidence>
<dbReference type="SMART" id="SM00086">
    <property type="entry name" value="PAC"/>
    <property type="match status" value="2"/>
</dbReference>
<dbReference type="Gene3D" id="3.40.50.2300">
    <property type="match status" value="1"/>
</dbReference>
<keyword evidence="6" id="KW-0472">Membrane</keyword>
<dbReference type="InterPro" id="IPR003594">
    <property type="entry name" value="HATPase_dom"/>
</dbReference>
<dbReference type="InterPro" id="IPR013655">
    <property type="entry name" value="PAS_fold_3"/>
</dbReference>
<feature type="domain" description="PAS" evidence="11">
    <location>
        <begin position="369"/>
        <end position="411"/>
    </location>
</feature>
<dbReference type="SMART" id="SM00388">
    <property type="entry name" value="HisKA"/>
    <property type="match status" value="1"/>
</dbReference>
<dbReference type="EC" id="2.7.13.3" evidence="2"/>
<dbReference type="RefSeq" id="WP_199388447.1">
    <property type="nucleotide sequence ID" value="NZ_JAEMHL010000003.1"/>
</dbReference>
<dbReference type="Pfam" id="PF08447">
    <property type="entry name" value="PAS_3"/>
    <property type="match status" value="1"/>
</dbReference>
<feature type="modified residue" description="4-aspartylphosphate" evidence="7">
    <location>
        <position position="70"/>
    </location>
</feature>
<evidence type="ECO:0000259" key="11">
    <source>
        <dbReference type="PROSITE" id="PS50112"/>
    </source>
</evidence>
<dbReference type="Gene3D" id="1.10.287.130">
    <property type="match status" value="1"/>
</dbReference>
<comment type="catalytic activity">
    <reaction evidence="1">
        <text>ATP + protein L-histidine = ADP + protein N-phospho-L-histidine.</text>
        <dbReference type="EC" id="2.7.13.3"/>
    </reaction>
</comment>
<dbReference type="InterPro" id="IPR000014">
    <property type="entry name" value="PAS"/>
</dbReference>
<dbReference type="Gene3D" id="2.10.70.100">
    <property type="match status" value="1"/>
</dbReference>
<dbReference type="SUPFAM" id="SSF55874">
    <property type="entry name" value="ATPase domain of HSP90 chaperone/DNA topoisomerase II/histidine kinase"/>
    <property type="match status" value="1"/>
</dbReference>
<dbReference type="PANTHER" id="PTHR42878:SF15">
    <property type="entry name" value="BACTERIOPHYTOCHROME"/>
    <property type="match status" value="1"/>
</dbReference>
<dbReference type="Pfam" id="PF02518">
    <property type="entry name" value="HATPase_c"/>
    <property type="match status" value="1"/>
</dbReference>
<dbReference type="InterPro" id="IPR000700">
    <property type="entry name" value="PAS-assoc_C"/>
</dbReference>
<keyword evidence="14" id="KW-1185">Reference proteome</keyword>
<evidence type="ECO:0000256" key="2">
    <source>
        <dbReference type="ARBA" id="ARBA00012438"/>
    </source>
</evidence>
<dbReference type="CDD" id="cd00082">
    <property type="entry name" value="HisKA"/>
    <property type="match status" value="1"/>
</dbReference>
<dbReference type="SMART" id="SM00448">
    <property type="entry name" value="REC"/>
    <property type="match status" value="1"/>
</dbReference>
<feature type="domain" description="Histidine kinase" evidence="9">
    <location>
        <begin position="517"/>
        <end position="732"/>
    </location>
</feature>
<name>A0ABS0YC66_9BACT</name>
<dbReference type="SUPFAM" id="SSF47384">
    <property type="entry name" value="Homodimeric domain of signal transducing histidine kinase"/>
    <property type="match status" value="1"/>
</dbReference>
<evidence type="ECO:0000259" key="10">
    <source>
        <dbReference type="PROSITE" id="PS50110"/>
    </source>
</evidence>
<dbReference type="InterPro" id="IPR011006">
    <property type="entry name" value="CheY-like_superfamily"/>
</dbReference>
<dbReference type="InterPro" id="IPR001789">
    <property type="entry name" value="Sig_transdc_resp-reg_receiver"/>
</dbReference>
<dbReference type="SMART" id="SM00387">
    <property type="entry name" value="HATPase_c"/>
    <property type="match status" value="1"/>
</dbReference>
<protein>
    <recommendedName>
        <fullName evidence="2">histidine kinase</fullName>
        <ecNumber evidence="2">2.7.13.3</ecNumber>
    </recommendedName>
</protein>
<dbReference type="PROSITE" id="PS50113">
    <property type="entry name" value="PAC"/>
    <property type="match status" value="1"/>
</dbReference>